<dbReference type="Proteomes" id="UP000002274">
    <property type="component" value="Chromosome"/>
</dbReference>
<evidence type="ECO:0000313" key="2">
    <source>
        <dbReference type="EMBL" id="ABM77553.1"/>
    </source>
</evidence>
<dbReference type="HOGENOM" id="CLU_2900600_0_0_3"/>
<sequence>MNPSKINHQTDQSPEEIVFNHSSSDSSSSSDSLSVDYSKSMQTVVAINCSLAAITGATLPLS</sequence>
<dbReference type="AlphaFoldDB" id="A2C7U3"/>
<dbReference type="EMBL" id="CP000554">
    <property type="protein sequence ID" value="ABM77553.1"/>
    <property type="molecule type" value="Genomic_DNA"/>
</dbReference>
<feature type="compositionally biased region" description="Low complexity" evidence="1">
    <location>
        <begin position="22"/>
        <end position="34"/>
    </location>
</feature>
<evidence type="ECO:0000313" key="3">
    <source>
        <dbReference type="Proteomes" id="UP000002274"/>
    </source>
</evidence>
<reference evidence="2 3" key="1">
    <citation type="journal article" date="2007" name="PLoS Genet.">
        <title>Patterns and implications of gene gain and loss in the evolution of Prochlorococcus.</title>
        <authorList>
            <person name="Kettler G.C."/>
            <person name="Martiny A.C."/>
            <person name="Huang K."/>
            <person name="Zucker J."/>
            <person name="Coleman M.L."/>
            <person name="Rodrigue S."/>
            <person name="Chen F."/>
            <person name="Lapidus A."/>
            <person name="Ferriera S."/>
            <person name="Johnson J."/>
            <person name="Steglich C."/>
            <person name="Church G.M."/>
            <person name="Richardson P."/>
            <person name="Chisholm S.W."/>
        </authorList>
    </citation>
    <scope>NUCLEOTIDE SEQUENCE [LARGE SCALE GENOMIC DNA]</scope>
    <source>
        <strain evidence="2 3">MIT 9303</strain>
    </source>
</reference>
<evidence type="ECO:0000256" key="1">
    <source>
        <dbReference type="SAM" id="MobiDB-lite"/>
    </source>
</evidence>
<protein>
    <submittedName>
        <fullName evidence="2">Uncharacterized protein</fullName>
    </submittedName>
</protein>
<organism evidence="2 3">
    <name type="scientific">Prochlorococcus marinus (strain MIT 9303)</name>
    <dbReference type="NCBI Taxonomy" id="59922"/>
    <lineage>
        <taxon>Bacteria</taxon>
        <taxon>Bacillati</taxon>
        <taxon>Cyanobacteriota</taxon>
        <taxon>Cyanophyceae</taxon>
        <taxon>Synechococcales</taxon>
        <taxon>Prochlorococcaceae</taxon>
        <taxon>Prochlorococcus</taxon>
    </lineage>
</organism>
<accession>A2C7U3</accession>
<dbReference type="KEGG" id="pmf:P9303_08021"/>
<dbReference type="STRING" id="59922.P9303_08021"/>
<proteinExistence type="predicted"/>
<gene>
    <name evidence="2" type="ordered locus">P9303_08021</name>
</gene>
<feature type="compositionally biased region" description="Polar residues" evidence="1">
    <location>
        <begin position="1"/>
        <end position="12"/>
    </location>
</feature>
<name>A2C7U3_PROM3</name>
<feature type="region of interest" description="Disordered" evidence="1">
    <location>
        <begin position="1"/>
        <end position="34"/>
    </location>
</feature>